<organism evidence="6 7">
    <name type="scientific">Taibaiella soli</name>
    <dbReference type="NCBI Taxonomy" id="1649169"/>
    <lineage>
        <taxon>Bacteria</taxon>
        <taxon>Pseudomonadati</taxon>
        <taxon>Bacteroidota</taxon>
        <taxon>Chitinophagia</taxon>
        <taxon>Chitinophagales</taxon>
        <taxon>Chitinophagaceae</taxon>
        <taxon>Taibaiella</taxon>
    </lineage>
</organism>
<comment type="caution">
    <text evidence="6">The sequence shown here is derived from an EMBL/GenBank/DDBJ whole genome shotgun (WGS) entry which is preliminary data.</text>
</comment>
<dbReference type="AlphaFoldDB" id="A0A2W2BGU6"/>
<evidence type="ECO:0000256" key="4">
    <source>
        <dbReference type="ARBA" id="ARBA00023136"/>
    </source>
</evidence>
<dbReference type="InterPro" id="IPR032808">
    <property type="entry name" value="DoxX"/>
</dbReference>
<evidence type="ECO:0000256" key="5">
    <source>
        <dbReference type="SAM" id="Phobius"/>
    </source>
</evidence>
<dbReference type="GO" id="GO:0016020">
    <property type="term" value="C:membrane"/>
    <property type="evidence" value="ECO:0007669"/>
    <property type="project" value="UniProtKB-SubCell"/>
</dbReference>
<gene>
    <name evidence="6" type="ORF">DN068_12695</name>
</gene>
<name>A0A2W2BGU6_9BACT</name>
<evidence type="ECO:0008006" key="8">
    <source>
        <dbReference type="Google" id="ProtNLM"/>
    </source>
</evidence>
<feature type="transmembrane region" description="Helical" evidence="5">
    <location>
        <begin position="118"/>
        <end position="137"/>
    </location>
</feature>
<sequence>MSFVDSGLIIRSNAAIPLCKIKSKKDMENKFNIPQLLLRWALGITFLTPVFDRLGILGAPGTGNIEWGNWENFINYTSTLMPIFSRSVTNIMGGIATVSELLIGICLIVGFKTRYAALGASLITLTFIVFMTLSVGIQKPINYGVFTASAAGFLLSFMPNYNWSLDKLLKTTKD</sequence>
<dbReference type="OrthoDB" id="676158at2"/>
<feature type="transmembrane region" description="Helical" evidence="5">
    <location>
        <begin position="91"/>
        <end position="111"/>
    </location>
</feature>
<evidence type="ECO:0000256" key="2">
    <source>
        <dbReference type="ARBA" id="ARBA00022692"/>
    </source>
</evidence>
<dbReference type="Proteomes" id="UP000248745">
    <property type="component" value="Unassembled WGS sequence"/>
</dbReference>
<keyword evidence="2 5" id="KW-0812">Transmembrane</keyword>
<accession>A0A2W2BGU6</accession>
<keyword evidence="4 5" id="KW-0472">Membrane</keyword>
<keyword evidence="3 5" id="KW-1133">Transmembrane helix</keyword>
<keyword evidence="7" id="KW-1185">Reference proteome</keyword>
<reference evidence="6 7" key="1">
    <citation type="submission" date="2018-06" db="EMBL/GenBank/DDBJ databases">
        <title>Mucibacter soli gen. nov., sp. nov., a new member of the family Chitinophagaceae producing mucin.</title>
        <authorList>
            <person name="Kim M.-K."/>
            <person name="Park S."/>
            <person name="Kim T.-S."/>
            <person name="Joung Y."/>
            <person name="Han J.-H."/>
            <person name="Kim S.B."/>
        </authorList>
    </citation>
    <scope>NUCLEOTIDE SEQUENCE [LARGE SCALE GENOMIC DNA]</scope>
    <source>
        <strain evidence="6 7">R1-15</strain>
    </source>
</reference>
<evidence type="ECO:0000256" key="3">
    <source>
        <dbReference type="ARBA" id="ARBA00022989"/>
    </source>
</evidence>
<protein>
    <recommendedName>
        <fullName evidence="8">DoxX family protein</fullName>
    </recommendedName>
</protein>
<evidence type="ECO:0000313" key="7">
    <source>
        <dbReference type="Proteomes" id="UP000248745"/>
    </source>
</evidence>
<feature type="transmembrane region" description="Helical" evidence="5">
    <location>
        <begin position="143"/>
        <end position="163"/>
    </location>
</feature>
<evidence type="ECO:0000313" key="6">
    <source>
        <dbReference type="EMBL" id="PZF72716.1"/>
    </source>
</evidence>
<dbReference type="EMBL" id="QKTW01000017">
    <property type="protein sequence ID" value="PZF72716.1"/>
    <property type="molecule type" value="Genomic_DNA"/>
</dbReference>
<comment type="subcellular location">
    <subcellularLocation>
        <location evidence="1">Membrane</location>
        <topology evidence="1">Multi-pass membrane protein</topology>
    </subcellularLocation>
</comment>
<proteinExistence type="predicted"/>
<evidence type="ECO:0000256" key="1">
    <source>
        <dbReference type="ARBA" id="ARBA00004141"/>
    </source>
</evidence>
<dbReference type="Pfam" id="PF07681">
    <property type="entry name" value="DoxX"/>
    <property type="match status" value="1"/>
</dbReference>